<sequence>MGVQEYGAINLLTTLSHELRTPLAVIKGYATTLMHHEHKMSKIEQQEFLQAILQASERLESVVNQILEIQQLEEDALPLQYTSFKLYPFICEVVTEVCLQQQQTQDRQTTADIQITTEGYLHNIPWQLSTICGDRTRLKKALKVVLENALSYSPQGSQIVIGLRANSLEMAGCLPADSLDVRNERTSASPVTKLEIWVRDTGIGIEPQQLQKIFEHFHRIDTRLTREVNGLGLGLALCKRIVELHHGTIWAESEVGKGSIFHILLPVTY</sequence>
<dbReference type="CDD" id="cd00075">
    <property type="entry name" value="HATPase"/>
    <property type="match status" value="1"/>
</dbReference>
<accession>A0A5A5TE03</accession>
<name>A0A5A5TE03_9CHLR</name>
<protein>
    <recommendedName>
        <fullName evidence="2">histidine kinase</fullName>
        <ecNumber evidence="2">2.7.13.3</ecNumber>
    </recommendedName>
</protein>
<evidence type="ECO:0000256" key="6">
    <source>
        <dbReference type="ARBA" id="ARBA00023012"/>
    </source>
</evidence>
<comment type="caution">
    <text evidence="8">The sequence shown here is derived from an EMBL/GenBank/DDBJ whole genome shotgun (WGS) entry which is preliminary data.</text>
</comment>
<evidence type="ECO:0000256" key="4">
    <source>
        <dbReference type="ARBA" id="ARBA00022679"/>
    </source>
</evidence>
<evidence type="ECO:0000259" key="7">
    <source>
        <dbReference type="PROSITE" id="PS50109"/>
    </source>
</evidence>
<keyword evidence="6" id="KW-0902">Two-component regulatory system</keyword>
<dbReference type="Pfam" id="PF00512">
    <property type="entry name" value="HisKA"/>
    <property type="match status" value="1"/>
</dbReference>
<evidence type="ECO:0000256" key="2">
    <source>
        <dbReference type="ARBA" id="ARBA00012438"/>
    </source>
</evidence>
<evidence type="ECO:0000256" key="5">
    <source>
        <dbReference type="ARBA" id="ARBA00022777"/>
    </source>
</evidence>
<dbReference type="SMART" id="SM00387">
    <property type="entry name" value="HATPase_c"/>
    <property type="match status" value="1"/>
</dbReference>
<evidence type="ECO:0000256" key="3">
    <source>
        <dbReference type="ARBA" id="ARBA00022553"/>
    </source>
</evidence>
<dbReference type="InterPro" id="IPR036890">
    <property type="entry name" value="HATPase_C_sf"/>
</dbReference>
<dbReference type="PANTHER" id="PTHR43047">
    <property type="entry name" value="TWO-COMPONENT HISTIDINE PROTEIN KINASE"/>
    <property type="match status" value="1"/>
</dbReference>
<dbReference type="Pfam" id="PF02518">
    <property type="entry name" value="HATPase_c"/>
    <property type="match status" value="1"/>
</dbReference>
<dbReference type="Proteomes" id="UP000322530">
    <property type="component" value="Unassembled WGS sequence"/>
</dbReference>
<evidence type="ECO:0000313" key="8">
    <source>
        <dbReference type="EMBL" id="GCF09426.1"/>
    </source>
</evidence>
<dbReference type="EC" id="2.7.13.3" evidence="2"/>
<keyword evidence="4" id="KW-0808">Transferase</keyword>
<dbReference type="InterPro" id="IPR005467">
    <property type="entry name" value="His_kinase_dom"/>
</dbReference>
<dbReference type="RefSeq" id="WP_149402369.1">
    <property type="nucleotide sequence ID" value="NZ_BIXY01000043.1"/>
</dbReference>
<evidence type="ECO:0000256" key="1">
    <source>
        <dbReference type="ARBA" id="ARBA00000085"/>
    </source>
</evidence>
<dbReference type="Gene3D" id="3.30.565.10">
    <property type="entry name" value="Histidine kinase-like ATPase, C-terminal domain"/>
    <property type="match status" value="1"/>
</dbReference>
<dbReference type="AlphaFoldDB" id="A0A5A5TE03"/>
<comment type="catalytic activity">
    <reaction evidence="1">
        <text>ATP + protein L-histidine = ADP + protein N-phospho-L-histidine.</text>
        <dbReference type="EC" id="2.7.13.3"/>
    </reaction>
</comment>
<dbReference type="GO" id="GO:0000155">
    <property type="term" value="F:phosphorelay sensor kinase activity"/>
    <property type="evidence" value="ECO:0007669"/>
    <property type="project" value="InterPro"/>
</dbReference>
<dbReference type="PRINTS" id="PR00344">
    <property type="entry name" value="BCTRLSENSOR"/>
</dbReference>
<keyword evidence="9" id="KW-1185">Reference proteome</keyword>
<proteinExistence type="predicted"/>
<dbReference type="EMBL" id="BIXY01000043">
    <property type="protein sequence ID" value="GCF09426.1"/>
    <property type="molecule type" value="Genomic_DNA"/>
</dbReference>
<dbReference type="PROSITE" id="PS50109">
    <property type="entry name" value="HIS_KIN"/>
    <property type="match status" value="1"/>
</dbReference>
<dbReference type="GO" id="GO:0009927">
    <property type="term" value="F:histidine phosphotransfer kinase activity"/>
    <property type="evidence" value="ECO:0007669"/>
    <property type="project" value="TreeGrafter"/>
</dbReference>
<evidence type="ECO:0000313" key="9">
    <source>
        <dbReference type="Proteomes" id="UP000322530"/>
    </source>
</evidence>
<keyword evidence="5" id="KW-0418">Kinase</keyword>
<dbReference type="FunFam" id="3.30.565.10:FF:000006">
    <property type="entry name" value="Sensor histidine kinase WalK"/>
    <property type="match status" value="1"/>
</dbReference>
<dbReference type="SUPFAM" id="SSF55874">
    <property type="entry name" value="ATPase domain of HSP90 chaperone/DNA topoisomerase II/histidine kinase"/>
    <property type="match status" value="1"/>
</dbReference>
<dbReference type="Gene3D" id="1.10.287.130">
    <property type="match status" value="1"/>
</dbReference>
<gene>
    <name evidence="8" type="ORF">KDI_29900</name>
</gene>
<dbReference type="CDD" id="cd00082">
    <property type="entry name" value="HisKA"/>
    <property type="match status" value="1"/>
</dbReference>
<dbReference type="InterPro" id="IPR003661">
    <property type="entry name" value="HisK_dim/P_dom"/>
</dbReference>
<dbReference type="InterPro" id="IPR004358">
    <property type="entry name" value="Sig_transdc_His_kin-like_C"/>
</dbReference>
<dbReference type="PANTHER" id="PTHR43047:SF72">
    <property type="entry name" value="OSMOSENSING HISTIDINE PROTEIN KINASE SLN1"/>
    <property type="match status" value="1"/>
</dbReference>
<keyword evidence="3" id="KW-0597">Phosphoprotein</keyword>
<dbReference type="InterPro" id="IPR036097">
    <property type="entry name" value="HisK_dim/P_sf"/>
</dbReference>
<dbReference type="SUPFAM" id="SSF47384">
    <property type="entry name" value="Homodimeric domain of signal transducing histidine kinase"/>
    <property type="match status" value="1"/>
</dbReference>
<dbReference type="InterPro" id="IPR003594">
    <property type="entry name" value="HATPase_dom"/>
</dbReference>
<dbReference type="SMART" id="SM00388">
    <property type="entry name" value="HisKA"/>
    <property type="match status" value="1"/>
</dbReference>
<dbReference type="GO" id="GO:0005886">
    <property type="term" value="C:plasma membrane"/>
    <property type="evidence" value="ECO:0007669"/>
    <property type="project" value="TreeGrafter"/>
</dbReference>
<reference evidence="8 9" key="1">
    <citation type="submission" date="2019-01" db="EMBL/GenBank/DDBJ databases">
        <title>Draft genome sequence of Dictyobacter sp. Uno17.</title>
        <authorList>
            <person name="Wang C.M."/>
            <person name="Zheng Y."/>
            <person name="Sakai Y."/>
            <person name="Abe K."/>
            <person name="Yokota A."/>
            <person name="Yabe S."/>
        </authorList>
    </citation>
    <scope>NUCLEOTIDE SEQUENCE [LARGE SCALE GENOMIC DNA]</scope>
    <source>
        <strain evidence="8 9">Uno17</strain>
    </source>
</reference>
<organism evidence="8 9">
    <name type="scientific">Dictyobacter arantiisoli</name>
    <dbReference type="NCBI Taxonomy" id="2014874"/>
    <lineage>
        <taxon>Bacteria</taxon>
        <taxon>Bacillati</taxon>
        <taxon>Chloroflexota</taxon>
        <taxon>Ktedonobacteria</taxon>
        <taxon>Ktedonobacterales</taxon>
        <taxon>Dictyobacteraceae</taxon>
        <taxon>Dictyobacter</taxon>
    </lineage>
</organism>
<feature type="domain" description="Histidine kinase" evidence="7">
    <location>
        <begin position="14"/>
        <end position="269"/>
    </location>
</feature>
<dbReference type="OrthoDB" id="146720at2"/>